<evidence type="ECO:0000313" key="2">
    <source>
        <dbReference type="Proteomes" id="UP001057402"/>
    </source>
</evidence>
<dbReference type="EMBL" id="CM042883">
    <property type="protein sequence ID" value="KAI4379028.1"/>
    <property type="molecule type" value="Genomic_DNA"/>
</dbReference>
<proteinExistence type="predicted"/>
<evidence type="ECO:0000313" key="1">
    <source>
        <dbReference type="EMBL" id="KAI4379028.1"/>
    </source>
</evidence>
<name>A0ACB9RKL3_9MYRT</name>
<reference evidence="2" key="1">
    <citation type="journal article" date="2023" name="Front. Plant Sci.">
        <title>Chromosomal-level genome assembly of Melastoma candidum provides insights into trichome evolution.</title>
        <authorList>
            <person name="Zhong Y."/>
            <person name="Wu W."/>
            <person name="Sun C."/>
            <person name="Zou P."/>
            <person name="Liu Y."/>
            <person name="Dai S."/>
            <person name="Zhou R."/>
        </authorList>
    </citation>
    <scope>NUCLEOTIDE SEQUENCE [LARGE SCALE GENOMIC DNA]</scope>
</reference>
<sequence>MLRSLLGMDRIWNDLRLASLRNDNLRIFCEKLAAEASALEQRFGSVHEALREGRIKWCEEECASKEKVLKDKEIELKSLRTSCDEVFQEFDRKTVEVEELQGRAEDAAGRIRLEEERLEGLKELEAGMSREMEWVRRELEAMERLVRRNREELNTGRKELASIRESVAECHRDLEMKKEDMEMMETTLVEWSKEVDSKMEKVTSLENSIEKRKEELNLARSELELERTLLLKHSIELESKKEELYRTEKLISEQAHIITGKEEELQALHESTARSCNEIRLKKKFYRWMFWGVEGQGTVP</sequence>
<dbReference type="Proteomes" id="UP001057402">
    <property type="component" value="Chromosome 4"/>
</dbReference>
<gene>
    <name evidence="1" type="ORF">MLD38_016433</name>
</gene>
<organism evidence="1 2">
    <name type="scientific">Melastoma candidum</name>
    <dbReference type="NCBI Taxonomy" id="119954"/>
    <lineage>
        <taxon>Eukaryota</taxon>
        <taxon>Viridiplantae</taxon>
        <taxon>Streptophyta</taxon>
        <taxon>Embryophyta</taxon>
        <taxon>Tracheophyta</taxon>
        <taxon>Spermatophyta</taxon>
        <taxon>Magnoliopsida</taxon>
        <taxon>eudicotyledons</taxon>
        <taxon>Gunneridae</taxon>
        <taxon>Pentapetalae</taxon>
        <taxon>rosids</taxon>
        <taxon>malvids</taxon>
        <taxon>Myrtales</taxon>
        <taxon>Melastomataceae</taxon>
        <taxon>Melastomatoideae</taxon>
        <taxon>Melastomateae</taxon>
        <taxon>Melastoma</taxon>
    </lineage>
</organism>
<keyword evidence="2" id="KW-1185">Reference proteome</keyword>
<comment type="caution">
    <text evidence="1">The sequence shown here is derived from an EMBL/GenBank/DDBJ whole genome shotgun (WGS) entry which is preliminary data.</text>
</comment>
<protein>
    <submittedName>
        <fullName evidence="1">Uncharacterized protein</fullName>
    </submittedName>
</protein>
<accession>A0ACB9RKL3</accession>